<keyword evidence="2" id="KW-1185">Reference proteome</keyword>
<evidence type="ECO:0000313" key="1">
    <source>
        <dbReference type="EMBL" id="KAK1133292.1"/>
    </source>
</evidence>
<dbReference type="EMBL" id="JAHYIQ010000003">
    <property type="protein sequence ID" value="KAK1133292.1"/>
    <property type="molecule type" value="Genomic_DNA"/>
</dbReference>
<protein>
    <submittedName>
        <fullName evidence="1">Uncharacterized protein</fullName>
    </submittedName>
</protein>
<dbReference type="AlphaFoldDB" id="A0AA40G947"/>
<evidence type="ECO:0000313" key="2">
    <source>
        <dbReference type="Proteomes" id="UP001177670"/>
    </source>
</evidence>
<comment type="caution">
    <text evidence="1">The sequence shown here is derived from an EMBL/GenBank/DDBJ whole genome shotgun (WGS) entry which is preliminary data.</text>
</comment>
<proteinExistence type="predicted"/>
<organism evidence="1 2">
    <name type="scientific">Melipona bicolor</name>
    <dbReference type="NCBI Taxonomy" id="60889"/>
    <lineage>
        <taxon>Eukaryota</taxon>
        <taxon>Metazoa</taxon>
        <taxon>Ecdysozoa</taxon>
        <taxon>Arthropoda</taxon>
        <taxon>Hexapoda</taxon>
        <taxon>Insecta</taxon>
        <taxon>Pterygota</taxon>
        <taxon>Neoptera</taxon>
        <taxon>Endopterygota</taxon>
        <taxon>Hymenoptera</taxon>
        <taxon>Apocrita</taxon>
        <taxon>Aculeata</taxon>
        <taxon>Apoidea</taxon>
        <taxon>Anthophila</taxon>
        <taxon>Apidae</taxon>
        <taxon>Melipona</taxon>
    </lineage>
</organism>
<reference evidence="1" key="1">
    <citation type="submission" date="2021-10" db="EMBL/GenBank/DDBJ databases">
        <title>Melipona bicolor Genome sequencing and assembly.</title>
        <authorList>
            <person name="Araujo N.S."/>
            <person name="Arias M.C."/>
        </authorList>
    </citation>
    <scope>NUCLEOTIDE SEQUENCE</scope>
    <source>
        <strain evidence="1">USP_2M_L1-L4_2017</strain>
        <tissue evidence="1">Whole body</tissue>
    </source>
</reference>
<dbReference type="Proteomes" id="UP001177670">
    <property type="component" value="Unassembled WGS sequence"/>
</dbReference>
<name>A0AA40G947_9HYME</name>
<gene>
    <name evidence="1" type="ORF">K0M31_011108</name>
</gene>
<accession>A0AA40G947</accession>
<sequence length="100" mass="11570">MLESMDVADTAYNCEWYSLPPKDARLLIIIMCRARASPLKLTAGKFCWFNVLLYSQVSKNELHDIWIQFSVKSSFHSHENRHLENLVINYSSSGLSDFNL</sequence>